<dbReference type="GO" id="GO:0010468">
    <property type="term" value="P:regulation of gene expression"/>
    <property type="evidence" value="ECO:0007669"/>
    <property type="project" value="InterPro"/>
</dbReference>
<dbReference type="Pfam" id="PF12830">
    <property type="entry name" value="Nipped-B_C"/>
    <property type="match status" value="1"/>
</dbReference>
<dbReference type="InterPro" id="IPR026003">
    <property type="entry name" value="Cohesin_HEAT"/>
</dbReference>
<protein>
    <recommendedName>
        <fullName evidence="6">Sister chromatid cohesion protein</fullName>
    </recommendedName>
</protein>
<name>A0A9P9IS68_9PLEO</name>
<evidence type="ECO:0000313" key="10">
    <source>
        <dbReference type="Proteomes" id="UP000700596"/>
    </source>
</evidence>
<evidence type="ECO:0000256" key="5">
    <source>
        <dbReference type="ARBA" id="ARBA00023306"/>
    </source>
</evidence>
<dbReference type="InterPro" id="IPR011989">
    <property type="entry name" value="ARM-like"/>
</dbReference>
<evidence type="ECO:0000256" key="3">
    <source>
        <dbReference type="ARBA" id="ARBA00022737"/>
    </source>
</evidence>
<dbReference type="GO" id="GO:1990414">
    <property type="term" value="P:replication-born double-strand break repair via sister chromatid exchange"/>
    <property type="evidence" value="ECO:0007669"/>
    <property type="project" value="TreeGrafter"/>
</dbReference>
<dbReference type="GO" id="GO:0061775">
    <property type="term" value="F:cohesin loader activity"/>
    <property type="evidence" value="ECO:0007669"/>
    <property type="project" value="InterPro"/>
</dbReference>
<dbReference type="Pfam" id="PF12765">
    <property type="entry name" value="Cohesin_HEAT"/>
    <property type="match status" value="1"/>
</dbReference>
<feature type="region of interest" description="Disordered" evidence="7">
    <location>
        <begin position="110"/>
        <end position="134"/>
    </location>
</feature>
<evidence type="ECO:0000313" key="9">
    <source>
        <dbReference type="EMBL" id="KAH7130471.1"/>
    </source>
</evidence>
<evidence type="ECO:0000256" key="4">
    <source>
        <dbReference type="ARBA" id="ARBA00023242"/>
    </source>
</evidence>
<dbReference type="GO" id="GO:0140588">
    <property type="term" value="P:chromatin looping"/>
    <property type="evidence" value="ECO:0007669"/>
    <property type="project" value="InterPro"/>
</dbReference>
<evidence type="ECO:0000256" key="2">
    <source>
        <dbReference type="ARBA" id="ARBA00009252"/>
    </source>
</evidence>
<dbReference type="Gene3D" id="1.25.10.10">
    <property type="entry name" value="Leucine-rich Repeat Variant"/>
    <property type="match status" value="1"/>
</dbReference>
<dbReference type="InterPro" id="IPR033031">
    <property type="entry name" value="Scc2/Nipped-B"/>
</dbReference>
<accession>A0A9P9IS68</accession>
<evidence type="ECO:0000256" key="1">
    <source>
        <dbReference type="ARBA" id="ARBA00004123"/>
    </source>
</evidence>
<dbReference type="CDD" id="cd23958">
    <property type="entry name" value="SCC2"/>
    <property type="match status" value="1"/>
</dbReference>
<dbReference type="SUPFAM" id="SSF48371">
    <property type="entry name" value="ARM repeat"/>
    <property type="match status" value="1"/>
</dbReference>
<dbReference type="InterPro" id="IPR024986">
    <property type="entry name" value="Nipped-B_C"/>
</dbReference>
<feature type="compositionally biased region" description="Polar residues" evidence="7">
    <location>
        <begin position="162"/>
        <end position="182"/>
    </location>
</feature>
<feature type="region of interest" description="Disordered" evidence="7">
    <location>
        <begin position="1756"/>
        <end position="1830"/>
    </location>
</feature>
<dbReference type="GO" id="GO:0034087">
    <property type="term" value="P:establishment of mitotic sister chromatid cohesion"/>
    <property type="evidence" value="ECO:0007669"/>
    <property type="project" value="TreeGrafter"/>
</dbReference>
<dbReference type="PANTHER" id="PTHR21704">
    <property type="entry name" value="NIPPED-B-LIKE PROTEIN DELANGIN SCC2-RELATED"/>
    <property type="match status" value="1"/>
</dbReference>
<proteinExistence type="inferred from homology"/>
<dbReference type="Proteomes" id="UP000700596">
    <property type="component" value="Unassembled WGS sequence"/>
</dbReference>
<feature type="compositionally biased region" description="Polar residues" evidence="7">
    <location>
        <begin position="124"/>
        <end position="134"/>
    </location>
</feature>
<dbReference type="GO" id="GO:0071169">
    <property type="term" value="P:establishment of protein localization to chromatin"/>
    <property type="evidence" value="ECO:0007669"/>
    <property type="project" value="TreeGrafter"/>
</dbReference>
<comment type="similarity">
    <text evidence="2 6">Belongs to the SCC2/Nipped-B family.</text>
</comment>
<comment type="subcellular location">
    <subcellularLocation>
        <location evidence="1 6">Nucleus</location>
    </subcellularLocation>
</comment>
<dbReference type="PANTHER" id="PTHR21704:SF18">
    <property type="entry name" value="NIPPED-B-LIKE PROTEIN"/>
    <property type="match status" value="1"/>
</dbReference>
<dbReference type="InterPro" id="IPR016024">
    <property type="entry name" value="ARM-type_fold"/>
</dbReference>
<feature type="region of interest" description="Disordered" evidence="7">
    <location>
        <begin position="1"/>
        <end position="20"/>
    </location>
</feature>
<feature type="region of interest" description="Disordered" evidence="7">
    <location>
        <begin position="154"/>
        <end position="213"/>
    </location>
</feature>
<feature type="domain" description="Sister chromatid cohesion C-terminal" evidence="8">
    <location>
        <begin position="1428"/>
        <end position="1617"/>
    </location>
</feature>
<dbReference type="GO" id="GO:0090694">
    <property type="term" value="C:Scc2-Scc4 cohesin loading complex"/>
    <property type="evidence" value="ECO:0007669"/>
    <property type="project" value="TreeGrafter"/>
</dbReference>
<feature type="compositionally biased region" description="Low complexity" evidence="7">
    <location>
        <begin position="198"/>
        <end position="207"/>
    </location>
</feature>
<gene>
    <name evidence="9" type="ORF">B0J11DRAFT_253129</name>
</gene>
<dbReference type="OrthoDB" id="418242at2759"/>
<keyword evidence="3 6" id="KW-0677">Repeat</keyword>
<sequence>MSGYNNGHWHTANGGGLPLRPPTVDEALPYSPFTSLMPFSPEIIPYPSAEPPTPPSTLTDEQRNAGKRVMDTLNEEAKAPPGTSSTLRTTMMELRSLLDPNDLPEYKFKATTQLSTPPPDSPVKDSTTPTSTRAPTLNRFADLLLRNTDIAYQHPGLHPTQHAHSNRSLPTQPTLPTPNRATPQHYAPSVPSLSQNITPSSTSSSTPQRAGPAIVVKPLPTNARREEYQRYDNITPSNGMAAAKIADRSNDRLSAMKPQEREIAEHNIKKLKSFVSRLVTERDDPDQSSSFTTLVTDEGERVVLNGRGFSELSQAVRAVMDKDYFSAVSVKTVLLIQSLCEPLITATTQLPLFLLGQDPRDATDRLLHALTGVKACKLALDTMTKSRDDHQLRSEDLVQNIVSILKNVLQSCIIPITQSRPSSDPESEQLFNWATQHNQDTKDLLRLSGDIFELITSLIAKVKMDESALSAIESLSVDIIFAQGGEKESESAFGTKNFESFRQKSMGAIVQIFASSDRLQKQRITSEVLSNLDRLPEKRASARNFKTPHGSIMLISALFMRFVQVATHDDASPKTANGSDHAKASSEDDSGDDHELGMGHSKATSPKLSPNQIVEQTWNCAVATAWQIANHLVLRATNVSKSGDKPFRILLDYSIEDFCNLLGYSDWPAASSLLGSILTQMVKIMRNPKKEGVQAADMALAVMSSMGAGTIDLQKRLKDLKGKMNVAQSECSSKLVPLADDALNSNINNHDIFGLQGPYRAVLDSLQGDLSSHESESERMNSSSLRRYYITSWAHNCHEAFQPKETDEVLPKSVIELQIQLQQLVTEPNRFLKEIFFPRMSDNERQLAAGIVALQSPFCKYFPQILNTFLSNIKSDTVKIKSRAVSSLSSLIEKDAHILSRPMIQSFISLLDDPSPSVRENMLTLLGKRLETDPSLHILCLPSLVRLLRDEKNTGPKKKAIKQVKEIYEARAKSEDKVATKSEYNVRIATALLPLLFDEDKGIAELVHQTFEDMWLGPFEATSKTDENRTKINRTNRVLVLVDTVHGIRDQTANRQAFESFFKTALSVKSKNYDKNIKICKVLLDELAESIIGTDSPSMENSQSRFLQTMSVFAKVNPKLFTASQVQMLKPYVKSFKDRTDISVFQPTVVIFRYVIPSLSSLEDAFLEEVRMALSQAIQTTASGAAQGLSSDYRDTLLDIAHCLWTISPLLKGEPGRKSGSEKLVTMIVSTASLLQPLSSVPIASISADKIDPHKRKIKSFLLILGSFGQASDLDVFIDTFKAECTRKFPGATPKADRAKLPPIQRWIASSGSSVAVLLIDLVRMFTTPQWETPIRAHALRCLAQICQQKPQHFARADIDKVFKLPFINGDVELMRVILGQFCEFFVDAERRSDAAVENAGKEGAVQGAARMETSFTASGQDTATMHLARGFLQSIVDVALHRSDDLAQRATEIIGSISRQGLVHPKECGPSLVALSTSRVGTIAKIAAAEHLKIHLQHETMFEKEYVEAVKFAFRYQLEVFNDSRGAVMDTTQSTTQIRPKLYALFEAFKSGTRKVLKKFITNMFREINFTPSTLEHKGDAPEPLLFARFCLDNFASFDYSRNDDVILVISIIESIVLKETGPSVALEEDFPRSDITEQQPQETLIEGVPAETKIPQPVGPDDSLHKPAVASIILRLMWDTRSHLRRFYNLPGKITAKDTQRPITKLHFLTTGKELWENFDTVMSSLSSREGMIKACNGLTEIISVDAEHAVAEGAADAEASEQLAKAVAGYETPDEDEEDGPVPTSGRNRKRKGSGNMGNTPKRARGRLSGGKSKKRSSKTPDDDDWD</sequence>
<feature type="compositionally biased region" description="Basic residues" evidence="7">
    <location>
        <begin position="1805"/>
        <end position="1821"/>
    </location>
</feature>
<evidence type="ECO:0000259" key="8">
    <source>
        <dbReference type="Pfam" id="PF12830"/>
    </source>
</evidence>
<evidence type="ECO:0000256" key="7">
    <source>
        <dbReference type="SAM" id="MobiDB-lite"/>
    </source>
</evidence>
<keyword evidence="10" id="KW-1185">Reference proteome</keyword>
<feature type="region of interest" description="Disordered" evidence="7">
    <location>
        <begin position="570"/>
        <end position="610"/>
    </location>
</feature>
<dbReference type="GO" id="GO:0003682">
    <property type="term" value="F:chromatin binding"/>
    <property type="evidence" value="ECO:0007669"/>
    <property type="project" value="TreeGrafter"/>
</dbReference>
<dbReference type="EMBL" id="JAGMWT010000004">
    <property type="protein sequence ID" value="KAH7130471.1"/>
    <property type="molecule type" value="Genomic_DNA"/>
</dbReference>
<keyword evidence="5 6" id="KW-0131">Cell cycle</keyword>
<evidence type="ECO:0000256" key="6">
    <source>
        <dbReference type="RuleBase" id="RU364107"/>
    </source>
</evidence>
<keyword evidence="4 6" id="KW-0539">Nucleus</keyword>
<comment type="caution">
    <text evidence="9">The sequence shown here is derived from an EMBL/GenBank/DDBJ whole genome shotgun (WGS) entry which is preliminary data.</text>
</comment>
<organism evidence="9 10">
    <name type="scientific">Dendryphion nanum</name>
    <dbReference type="NCBI Taxonomy" id="256645"/>
    <lineage>
        <taxon>Eukaryota</taxon>
        <taxon>Fungi</taxon>
        <taxon>Dikarya</taxon>
        <taxon>Ascomycota</taxon>
        <taxon>Pezizomycotina</taxon>
        <taxon>Dothideomycetes</taxon>
        <taxon>Pleosporomycetidae</taxon>
        <taxon>Pleosporales</taxon>
        <taxon>Torulaceae</taxon>
        <taxon>Dendryphion</taxon>
    </lineage>
</organism>
<reference evidence="9" key="1">
    <citation type="journal article" date="2021" name="Nat. Commun.">
        <title>Genetic determinants of endophytism in the Arabidopsis root mycobiome.</title>
        <authorList>
            <person name="Mesny F."/>
            <person name="Miyauchi S."/>
            <person name="Thiergart T."/>
            <person name="Pickel B."/>
            <person name="Atanasova L."/>
            <person name="Karlsson M."/>
            <person name="Huettel B."/>
            <person name="Barry K.W."/>
            <person name="Haridas S."/>
            <person name="Chen C."/>
            <person name="Bauer D."/>
            <person name="Andreopoulos W."/>
            <person name="Pangilinan J."/>
            <person name="LaButti K."/>
            <person name="Riley R."/>
            <person name="Lipzen A."/>
            <person name="Clum A."/>
            <person name="Drula E."/>
            <person name="Henrissat B."/>
            <person name="Kohler A."/>
            <person name="Grigoriev I.V."/>
            <person name="Martin F.M."/>
            <person name="Hacquard S."/>
        </authorList>
    </citation>
    <scope>NUCLEOTIDE SEQUENCE</scope>
    <source>
        <strain evidence="9">MPI-CAGE-CH-0243</strain>
    </source>
</reference>
<feature type="region of interest" description="Disordered" evidence="7">
    <location>
        <begin position="42"/>
        <end position="63"/>
    </location>
</feature>